<evidence type="ECO:0000313" key="3">
    <source>
        <dbReference type="Proteomes" id="UP000800038"/>
    </source>
</evidence>
<feature type="region of interest" description="Disordered" evidence="1">
    <location>
        <begin position="29"/>
        <end position="51"/>
    </location>
</feature>
<name>A0A6A5SK79_9PLEO</name>
<evidence type="ECO:0000256" key="1">
    <source>
        <dbReference type="SAM" id="MobiDB-lite"/>
    </source>
</evidence>
<gene>
    <name evidence="2" type="ORF">EJ02DRAFT_238685</name>
</gene>
<organism evidence="2 3">
    <name type="scientific">Clathrospora elynae</name>
    <dbReference type="NCBI Taxonomy" id="706981"/>
    <lineage>
        <taxon>Eukaryota</taxon>
        <taxon>Fungi</taxon>
        <taxon>Dikarya</taxon>
        <taxon>Ascomycota</taxon>
        <taxon>Pezizomycotina</taxon>
        <taxon>Dothideomycetes</taxon>
        <taxon>Pleosporomycetidae</taxon>
        <taxon>Pleosporales</taxon>
        <taxon>Diademaceae</taxon>
        <taxon>Clathrospora</taxon>
    </lineage>
</organism>
<dbReference type="AlphaFoldDB" id="A0A6A5SK79"/>
<reference evidence="2" key="1">
    <citation type="journal article" date="2020" name="Stud. Mycol.">
        <title>101 Dothideomycetes genomes: a test case for predicting lifestyles and emergence of pathogens.</title>
        <authorList>
            <person name="Haridas S."/>
            <person name="Albert R."/>
            <person name="Binder M."/>
            <person name="Bloem J."/>
            <person name="Labutti K."/>
            <person name="Salamov A."/>
            <person name="Andreopoulos B."/>
            <person name="Baker S."/>
            <person name="Barry K."/>
            <person name="Bills G."/>
            <person name="Bluhm B."/>
            <person name="Cannon C."/>
            <person name="Castanera R."/>
            <person name="Culley D."/>
            <person name="Daum C."/>
            <person name="Ezra D."/>
            <person name="Gonzalez J."/>
            <person name="Henrissat B."/>
            <person name="Kuo A."/>
            <person name="Liang C."/>
            <person name="Lipzen A."/>
            <person name="Lutzoni F."/>
            <person name="Magnuson J."/>
            <person name="Mondo S."/>
            <person name="Nolan M."/>
            <person name="Ohm R."/>
            <person name="Pangilinan J."/>
            <person name="Park H.-J."/>
            <person name="Ramirez L."/>
            <person name="Alfaro M."/>
            <person name="Sun H."/>
            <person name="Tritt A."/>
            <person name="Yoshinaga Y."/>
            <person name="Zwiers L.-H."/>
            <person name="Turgeon B."/>
            <person name="Goodwin S."/>
            <person name="Spatafora J."/>
            <person name="Crous P."/>
            <person name="Grigoriev I."/>
        </authorList>
    </citation>
    <scope>NUCLEOTIDE SEQUENCE</scope>
    <source>
        <strain evidence="2">CBS 161.51</strain>
    </source>
</reference>
<accession>A0A6A5SK79</accession>
<protein>
    <submittedName>
        <fullName evidence="2">Uncharacterized protein</fullName>
    </submittedName>
</protein>
<keyword evidence="3" id="KW-1185">Reference proteome</keyword>
<dbReference type="EMBL" id="ML976067">
    <property type="protein sequence ID" value="KAF1940222.1"/>
    <property type="molecule type" value="Genomic_DNA"/>
</dbReference>
<evidence type="ECO:0000313" key="2">
    <source>
        <dbReference type="EMBL" id="KAF1940222.1"/>
    </source>
</evidence>
<feature type="compositionally biased region" description="Polar residues" evidence="1">
    <location>
        <begin position="224"/>
        <end position="234"/>
    </location>
</feature>
<dbReference type="OrthoDB" id="3678528at2759"/>
<feature type="region of interest" description="Disordered" evidence="1">
    <location>
        <begin position="83"/>
        <end position="102"/>
    </location>
</feature>
<proteinExistence type="predicted"/>
<sequence length="242" mass="27264">MRFAPAYATSLSYLTPAITFNTPTTTMAPPYHNSWRPNQNNSSAKAPRNQNWQDEMHRADDQIAPSGVSGSTDHLQRWALVTAGMPQQPPLRPRSRAHEDDMKERIQRRYEGSHASRYRPSPPPPQSVSTRAPEHESVVTNLTDDDLASPVEIHAMKRRRSRLASPARDASRTGLSAATYMRSLKRRRSRTPSPRRAADSAITTRSHQAGTSRPTGNDDEYDFAQSSGWSFPSNQDREDEKR</sequence>
<feature type="region of interest" description="Disordered" evidence="1">
    <location>
        <begin position="109"/>
        <end position="242"/>
    </location>
</feature>
<dbReference type="Proteomes" id="UP000800038">
    <property type="component" value="Unassembled WGS sequence"/>
</dbReference>
<feature type="compositionally biased region" description="Polar residues" evidence="1">
    <location>
        <begin position="201"/>
        <end position="215"/>
    </location>
</feature>
<feature type="compositionally biased region" description="Polar residues" evidence="1">
    <location>
        <begin position="35"/>
        <end position="51"/>
    </location>
</feature>